<proteinExistence type="inferred from homology"/>
<evidence type="ECO:0000256" key="1">
    <source>
        <dbReference type="ARBA" id="ARBA00009600"/>
    </source>
</evidence>
<dbReference type="Pfam" id="PF02622">
    <property type="entry name" value="DUF179"/>
    <property type="match status" value="1"/>
</dbReference>
<dbReference type="InterPro" id="IPR003774">
    <property type="entry name" value="AlgH-like"/>
</dbReference>
<dbReference type="PATRIC" id="fig|1263870.3.peg.4002"/>
<dbReference type="AlphaFoldDB" id="M5U008"/>
<accession>M5U008</accession>
<comment type="caution">
    <text evidence="3">The sequence shown here is derived from an EMBL/GenBank/DDBJ whole genome shotgun (WGS) entry which is preliminary data.</text>
</comment>
<dbReference type="Proteomes" id="UP000011885">
    <property type="component" value="Unassembled WGS sequence"/>
</dbReference>
<dbReference type="SUPFAM" id="SSF143456">
    <property type="entry name" value="VC0467-like"/>
    <property type="match status" value="1"/>
</dbReference>
<gene>
    <name evidence="3" type="ORF">RSSM_03771</name>
</gene>
<evidence type="ECO:0000313" key="3">
    <source>
        <dbReference type="EMBL" id="EMI54797.1"/>
    </source>
</evidence>
<protein>
    <submittedName>
        <fullName evidence="3">Protein containing DUF179</fullName>
    </submittedName>
</protein>
<evidence type="ECO:0000256" key="2">
    <source>
        <dbReference type="SAM" id="MobiDB-lite"/>
    </source>
</evidence>
<name>M5U008_9BACT</name>
<dbReference type="PANTHER" id="PTHR30327:SF1">
    <property type="entry name" value="UPF0301 PROTEIN YQGE"/>
    <property type="match status" value="1"/>
</dbReference>
<dbReference type="PANTHER" id="PTHR30327">
    <property type="entry name" value="UNCHARACTERIZED PROTEIN YQGE"/>
    <property type="match status" value="1"/>
</dbReference>
<feature type="region of interest" description="Disordered" evidence="2">
    <location>
        <begin position="138"/>
        <end position="173"/>
    </location>
</feature>
<evidence type="ECO:0000313" key="4">
    <source>
        <dbReference type="Proteomes" id="UP000011885"/>
    </source>
</evidence>
<dbReference type="EMBL" id="ANOH01000261">
    <property type="protein sequence ID" value="EMI54797.1"/>
    <property type="molecule type" value="Genomic_DNA"/>
</dbReference>
<organism evidence="3 4">
    <name type="scientific">Rhodopirellula sallentina SM41</name>
    <dbReference type="NCBI Taxonomy" id="1263870"/>
    <lineage>
        <taxon>Bacteria</taxon>
        <taxon>Pseudomonadati</taxon>
        <taxon>Planctomycetota</taxon>
        <taxon>Planctomycetia</taxon>
        <taxon>Pirellulales</taxon>
        <taxon>Pirellulaceae</taxon>
        <taxon>Rhodopirellula</taxon>
    </lineage>
</organism>
<feature type="compositionally biased region" description="Polar residues" evidence="2">
    <location>
        <begin position="84"/>
        <end position="94"/>
    </location>
</feature>
<reference evidence="3 4" key="1">
    <citation type="journal article" date="2013" name="Mar. Genomics">
        <title>Expression of sulfatases in Rhodopirellula baltica and the diversity of sulfatases in the genus Rhodopirellula.</title>
        <authorList>
            <person name="Wegner C.E."/>
            <person name="Richter-Heitmann T."/>
            <person name="Klindworth A."/>
            <person name="Klockow C."/>
            <person name="Richter M."/>
            <person name="Achstetter T."/>
            <person name="Glockner F.O."/>
            <person name="Harder J."/>
        </authorList>
    </citation>
    <scope>NUCLEOTIDE SEQUENCE [LARGE SCALE GENOMIC DNA]</scope>
    <source>
        <strain evidence="3 4">SM41</strain>
    </source>
</reference>
<dbReference type="Gene3D" id="3.40.1740.10">
    <property type="entry name" value="VC0467-like"/>
    <property type="match status" value="1"/>
</dbReference>
<feature type="region of interest" description="Disordered" evidence="2">
    <location>
        <begin position="84"/>
        <end position="123"/>
    </location>
</feature>
<dbReference type="GO" id="GO:0005829">
    <property type="term" value="C:cytosol"/>
    <property type="evidence" value="ECO:0007669"/>
    <property type="project" value="TreeGrafter"/>
</dbReference>
<comment type="similarity">
    <text evidence="1">Belongs to the UPF0301 (AlgH) family.</text>
</comment>
<sequence length="279" mass="30361">MSTQDVEAMTEFVTTHADRKERARMSESQNCTGCFLVASPYLTDGHFFRAVVFVIRHTDEGAFGVVINRSTSKRFGEVVEMSSPSWQSSLSDVSPTGVEKSSSGADGGSEGGGSHRDQIHIGGPVEGPLLALHEIAGIGEPCGKPDDPTTATSSENDPAGTHTTLHDHPAEPWGSMSIQWSDVPAWMTADEDHLRILLRRDDTRLKFIVGYSGWGPGQLDGELRAGGWLVTRAEADSIFESDEDVWEKLVHRCGHAILKDLRPDLSFPDENEGFDPSVN</sequence>
<keyword evidence="4" id="KW-1185">Reference proteome</keyword>